<evidence type="ECO:0000313" key="4">
    <source>
        <dbReference type="Proteomes" id="UP001180845"/>
    </source>
</evidence>
<accession>A0AAE4CP93</accession>
<keyword evidence="2" id="KW-1133">Transmembrane helix</keyword>
<keyword evidence="2" id="KW-0812">Transmembrane</keyword>
<feature type="transmembrane region" description="Helical" evidence="2">
    <location>
        <begin position="69"/>
        <end position="89"/>
    </location>
</feature>
<sequence>MSRLAEQLRQARNAARHRERRRRQLMGRALPNWRVRSRRRVLALLWLFGPLSLITMTLALEWGNPVLPWIYTPILVSWFPLGMILRVLTAASIDSSDSVLDERERQVRDSLTRVAFTVLLVCNFLLVVYLGQPDPGPLLVSKATVLLICSILLSTSVPTALLAWRMPDDDPEDFDETVPGAPTTGANGEGERNA</sequence>
<gene>
    <name evidence="3" type="ORF">JOF55_001649</name>
</gene>
<keyword evidence="2" id="KW-0472">Membrane</keyword>
<feature type="region of interest" description="Disordered" evidence="1">
    <location>
        <begin position="170"/>
        <end position="194"/>
    </location>
</feature>
<reference evidence="3" key="1">
    <citation type="submission" date="2023-07" db="EMBL/GenBank/DDBJ databases">
        <title>Sequencing the genomes of 1000 actinobacteria strains.</title>
        <authorList>
            <person name="Klenk H.-P."/>
        </authorList>
    </citation>
    <scope>NUCLEOTIDE SEQUENCE</scope>
    <source>
        <strain evidence="3">DSM 45977</strain>
    </source>
</reference>
<comment type="caution">
    <text evidence="3">The sequence shown here is derived from an EMBL/GenBank/DDBJ whole genome shotgun (WGS) entry which is preliminary data.</text>
</comment>
<feature type="transmembrane region" description="Helical" evidence="2">
    <location>
        <begin position="110"/>
        <end position="131"/>
    </location>
</feature>
<evidence type="ECO:0000256" key="1">
    <source>
        <dbReference type="SAM" id="MobiDB-lite"/>
    </source>
</evidence>
<proteinExistence type="predicted"/>
<protein>
    <submittedName>
        <fullName evidence="3">Peptidoglycan/LPS O-acetylase OafA/YrhL</fullName>
    </submittedName>
</protein>
<dbReference type="AlphaFoldDB" id="A0AAE4CP93"/>
<evidence type="ECO:0000313" key="3">
    <source>
        <dbReference type="EMBL" id="MDR7301468.1"/>
    </source>
</evidence>
<name>A0AAE4CP93_9ACTN</name>
<dbReference type="RefSeq" id="WP_310272013.1">
    <property type="nucleotide sequence ID" value="NZ_JAVDXW010000001.1"/>
</dbReference>
<organism evidence="3 4">
    <name type="scientific">Haloactinomyces albus</name>
    <dbReference type="NCBI Taxonomy" id="1352928"/>
    <lineage>
        <taxon>Bacteria</taxon>
        <taxon>Bacillati</taxon>
        <taxon>Actinomycetota</taxon>
        <taxon>Actinomycetes</taxon>
        <taxon>Actinopolysporales</taxon>
        <taxon>Actinopolysporaceae</taxon>
        <taxon>Haloactinomyces</taxon>
    </lineage>
</organism>
<feature type="transmembrane region" description="Helical" evidence="2">
    <location>
        <begin position="143"/>
        <end position="164"/>
    </location>
</feature>
<evidence type="ECO:0000256" key="2">
    <source>
        <dbReference type="SAM" id="Phobius"/>
    </source>
</evidence>
<dbReference type="Proteomes" id="UP001180845">
    <property type="component" value="Unassembled WGS sequence"/>
</dbReference>
<dbReference type="EMBL" id="JAVDXW010000001">
    <property type="protein sequence ID" value="MDR7301468.1"/>
    <property type="molecule type" value="Genomic_DNA"/>
</dbReference>
<keyword evidence="4" id="KW-1185">Reference proteome</keyword>